<evidence type="ECO:0000256" key="1">
    <source>
        <dbReference type="SAM" id="MobiDB-lite"/>
    </source>
</evidence>
<accession>A0A226DZS6</accession>
<proteinExistence type="predicted"/>
<evidence type="ECO:0000313" key="3">
    <source>
        <dbReference type="Proteomes" id="UP000198287"/>
    </source>
</evidence>
<dbReference type="EMBL" id="LNIX01000009">
    <property type="protein sequence ID" value="OXA50304.1"/>
    <property type="molecule type" value="Genomic_DNA"/>
</dbReference>
<comment type="caution">
    <text evidence="2">The sequence shown here is derived from an EMBL/GenBank/DDBJ whole genome shotgun (WGS) entry which is preliminary data.</text>
</comment>
<feature type="non-terminal residue" evidence="2">
    <location>
        <position position="1"/>
    </location>
</feature>
<dbReference type="Proteomes" id="UP000198287">
    <property type="component" value="Unassembled WGS sequence"/>
</dbReference>
<dbReference type="AlphaFoldDB" id="A0A226DZS6"/>
<feature type="compositionally biased region" description="Acidic residues" evidence="1">
    <location>
        <begin position="36"/>
        <end position="51"/>
    </location>
</feature>
<organism evidence="2 3">
    <name type="scientific">Folsomia candida</name>
    <name type="common">Springtail</name>
    <dbReference type="NCBI Taxonomy" id="158441"/>
    <lineage>
        <taxon>Eukaryota</taxon>
        <taxon>Metazoa</taxon>
        <taxon>Ecdysozoa</taxon>
        <taxon>Arthropoda</taxon>
        <taxon>Hexapoda</taxon>
        <taxon>Collembola</taxon>
        <taxon>Entomobryomorpha</taxon>
        <taxon>Isotomoidea</taxon>
        <taxon>Isotomidae</taxon>
        <taxon>Proisotominae</taxon>
        <taxon>Folsomia</taxon>
    </lineage>
</organism>
<gene>
    <name evidence="2" type="ORF">Fcan01_15050</name>
</gene>
<sequence>LEDSSNSGDVARFDDEDEEVLQILKNRKRKARVIDSDSEESEDEDEEEDETLDRSTSDSGSSSSEENQDFTQRKYGKLSNNYRQQVSREELIDWLKEVEKDPSAGREILDVRRKELETAAHLRQEDRDQMDLQFDVRIPGSSVKGFYVVNASAYRDPEHPLHQRVLGSRHTSNEKRPPLDIIYAASLVRQDKMGIDVFETLKSLEPVPNGAGMEDYIGSYCGPGRSSVRPSHFIPAETASHSHIFKRTVGSEDPDFCAEKKIVLCDSTYTKEIGEGFLLAYAQKYNRMHDTHRYIITETATPSAELIQKAQQYVIDEVPMFRYIKDGDRSHPPRWATLDQVTTLPYTVSPKNVILRFDPEHPDEKRYYKTFKNLGRLVEEFGDPPPSYFVTMDNSRERFRLEFEQLIRQAGNQY</sequence>
<feature type="region of interest" description="Disordered" evidence="1">
    <location>
        <begin position="26"/>
        <end position="78"/>
    </location>
</feature>
<evidence type="ECO:0000313" key="2">
    <source>
        <dbReference type="EMBL" id="OXA50304.1"/>
    </source>
</evidence>
<protein>
    <submittedName>
        <fullName evidence="2">Uncharacterized protein</fullName>
    </submittedName>
</protein>
<keyword evidence="3" id="KW-1185">Reference proteome</keyword>
<name>A0A226DZS6_FOLCA</name>
<reference evidence="2 3" key="1">
    <citation type="submission" date="2015-12" db="EMBL/GenBank/DDBJ databases">
        <title>The genome of Folsomia candida.</title>
        <authorList>
            <person name="Faddeeva A."/>
            <person name="Derks M.F."/>
            <person name="Anvar Y."/>
            <person name="Smit S."/>
            <person name="Van Straalen N."/>
            <person name="Roelofs D."/>
        </authorList>
    </citation>
    <scope>NUCLEOTIDE SEQUENCE [LARGE SCALE GENOMIC DNA]</scope>
    <source>
        <strain evidence="2 3">VU population</strain>
        <tissue evidence="2">Whole body</tissue>
    </source>
</reference>